<comment type="caution">
    <text evidence="3">The sequence shown here is derived from an EMBL/GenBank/DDBJ whole genome shotgun (WGS) entry which is preliminary data.</text>
</comment>
<evidence type="ECO:0000313" key="4">
    <source>
        <dbReference type="Proteomes" id="UP001597469"/>
    </source>
</evidence>
<accession>A0ABW5M822</accession>
<dbReference type="RefSeq" id="WP_381525444.1">
    <property type="nucleotide sequence ID" value="NZ_JBHULN010000013.1"/>
</dbReference>
<keyword evidence="2" id="KW-0472">Membrane</keyword>
<evidence type="ECO:0000313" key="3">
    <source>
        <dbReference type="EMBL" id="MFD2572854.1"/>
    </source>
</evidence>
<feature type="transmembrane region" description="Helical" evidence="2">
    <location>
        <begin position="12"/>
        <end position="28"/>
    </location>
</feature>
<evidence type="ECO:0000256" key="2">
    <source>
        <dbReference type="SAM" id="Phobius"/>
    </source>
</evidence>
<organism evidence="3 4">
    <name type="scientific">Spirosoma soli</name>
    <dbReference type="NCBI Taxonomy" id="1770529"/>
    <lineage>
        <taxon>Bacteria</taxon>
        <taxon>Pseudomonadati</taxon>
        <taxon>Bacteroidota</taxon>
        <taxon>Cytophagia</taxon>
        <taxon>Cytophagales</taxon>
        <taxon>Cytophagaceae</taxon>
        <taxon>Spirosoma</taxon>
    </lineage>
</organism>
<dbReference type="Proteomes" id="UP001597469">
    <property type="component" value="Unassembled WGS sequence"/>
</dbReference>
<gene>
    <name evidence="3" type="ORF">ACFSUS_19590</name>
</gene>
<evidence type="ECO:0000256" key="1">
    <source>
        <dbReference type="SAM" id="MobiDB-lite"/>
    </source>
</evidence>
<name>A0ABW5M822_9BACT</name>
<feature type="region of interest" description="Disordered" evidence="1">
    <location>
        <begin position="67"/>
        <end position="102"/>
    </location>
</feature>
<keyword evidence="2" id="KW-0812">Transmembrane</keyword>
<reference evidence="4" key="1">
    <citation type="journal article" date="2019" name="Int. J. Syst. Evol. Microbiol.">
        <title>The Global Catalogue of Microorganisms (GCM) 10K type strain sequencing project: providing services to taxonomists for standard genome sequencing and annotation.</title>
        <authorList>
            <consortium name="The Broad Institute Genomics Platform"/>
            <consortium name="The Broad Institute Genome Sequencing Center for Infectious Disease"/>
            <person name="Wu L."/>
            <person name="Ma J."/>
        </authorList>
    </citation>
    <scope>NUCLEOTIDE SEQUENCE [LARGE SCALE GENOMIC DNA]</scope>
    <source>
        <strain evidence="4">KCTC 42805</strain>
    </source>
</reference>
<proteinExistence type="predicted"/>
<dbReference type="EMBL" id="JBHULN010000013">
    <property type="protein sequence ID" value="MFD2572854.1"/>
    <property type="molecule type" value="Genomic_DNA"/>
</dbReference>
<keyword evidence="4" id="KW-1185">Reference proteome</keyword>
<sequence>MRTPLFTPKRIAFILVVALLLLAIGLWMNKPNSPSVAPLSSVPKPTVAPDTSIVEVVQDTNKLAALAKKPVMEKRPTSTKQVPKQPASASQRPKPAEALTQAPYDQLVMRNGDLIDAKVLEIGINEIRYKKCHWKDSPDYVVPKADVLSIRHADGEIERFTTYNTASVYSTT</sequence>
<keyword evidence="2" id="KW-1133">Transmembrane helix</keyword>
<protein>
    <submittedName>
        <fullName evidence="3">Uncharacterized protein</fullName>
    </submittedName>
</protein>
<feature type="compositionally biased region" description="Polar residues" evidence="1">
    <location>
        <begin position="78"/>
        <end position="91"/>
    </location>
</feature>